<comment type="caution">
    <text evidence="3">The sequence shown here is derived from an EMBL/GenBank/DDBJ whole genome shotgun (WGS) entry which is preliminary data.</text>
</comment>
<comment type="similarity">
    <text evidence="1">Belongs to the cytochrome P450 family.</text>
</comment>
<accession>A0A072NXR5</accession>
<dbReference type="InterPro" id="IPR036396">
    <property type="entry name" value="Cyt_P450_sf"/>
</dbReference>
<dbReference type="EMBL" id="AMGV01000021">
    <property type="protein sequence ID" value="KEF51793.1"/>
    <property type="molecule type" value="Genomic_DNA"/>
</dbReference>
<evidence type="ECO:0000256" key="2">
    <source>
        <dbReference type="PIRSR" id="PIRSR602401-1"/>
    </source>
</evidence>
<evidence type="ECO:0000313" key="4">
    <source>
        <dbReference type="Proteomes" id="UP000027920"/>
    </source>
</evidence>
<dbReference type="GO" id="GO:0020037">
    <property type="term" value="F:heme binding"/>
    <property type="evidence" value="ECO:0007669"/>
    <property type="project" value="InterPro"/>
</dbReference>
<dbReference type="PANTHER" id="PTHR24305">
    <property type="entry name" value="CYTOCHROME P450"/>
    <property type="match status" value="1"/>
</dbReference>
<protein>
    <recommendedName>
        <fullName evidence="5">Cytochrome P450 oxidoreductase</fullName>
    </recommendedName>
</protein>
<keyword evidence="4" id="KW-1185">Reference proteome</keyword>
<keyword evidence="2" id="KW-0408">Iron</keyword>
<dbReference type="InterPro" id="IPR050121">
    <property type="entry name" value="Cytochrome_P450_monoxygenase"/>
</dbReference>
<dbReference type="HOGENOM" id="CLU_001570_25_2_1"/>
<dbReference type="InterPro" id="IPR001128">
    <property type="entry name" value="Cyt_P450"/>
</dbReference>
<keyword evidence="2" id="KW-0349">Heme</keyword>
<dbReference type="STRING" id="1182545.A0A072NXR5"/>
<dbReference type="RefSeq" id="XP_013254383.1">
    <property type="nucleotide sequence ID" value="XM_013398929.1"/>
</dbReference>
<proteinExistence type="inferred from homology"/>
<evidence type="ECO:0000313" key="3">
    <source>
        <dbReference type="EMBL" id="KEF51793.1"/>
    </source>
</evidence>
<dbReference type="GO" id="GO:0005506">
    <property type="term" value="F:iron ion binding"/>
    <property type="evidence" value="ECO:0007669"/>
    <property type="project" value="InterPro"/>
</dbReference>
<dbReference type="AlphaFoldDB" id="A0A072NXR5"/>
<dbReference type="OrthoDB" id="1470350at2759"/>
<organism evidence="3 4">
    <name type="scientific">Exophiala aquamarina CBS 119918</name>
    <dbReference type="NCBI Taxonomy" id="1182545"/>
    <lineage>
        <taxon>Eukaryota</taxon>
        <taxon>Fungi</taxon>
        <taxon>Dikarya</taxon>
        <taxon>Ascomycota</taxon>
        <taxon>Pezizomycotina</taxon>
        <taxon>Eurotiomycetes</taxon>
        <taxon>Chaetothyriomycetidae</taxon>
        <taxon>Chaetothyriales</taxon>
        <taxon>Herpotrichiellaceae</taxon>
        <taxon>Exophiala</taxon>
    </lineage>
</organism>
<comment type="cofactor">
    <cofactor evidence="2">
        <name>heme</name>
        <dbReference type="ChEBI" id="CHEBI:30413"/>
    </cofactor>
</comment>
<reference evidence="3 4" key="1">
    <citation type="submission" date="2013-03" db="EMBL/GenBank/DDBJ databases">
        <title>The Genome Sequence of Exophiala aquamarina CBS 119918.</title>
        <authorList>
            <consortium name="The Broad Institute Genomics Platform"/>
            <person name="Cuomo C."/>
            <person name="de Hoog S."/>
            <person name="Gorbushina A."/>
            <person name="Walker B."/>
            <person name="Young S.K."/>
            <person name="Zeng Q."/>
            <person name="Gargeya S."/>
            <person name="Fitzgerald M."/>
            <person name="Haas B."/>
            <person name="Abouelleil A."/>
            <person name="Allen A.W."/>
            <person name="Alvarado L."/>
            <person name="Arachchi H.M."/>
            <person name="Berlin A.M."/>
            <person name="Chapman S.B."/>
            <person name="Gainer-Dewar J."/>
            <person name="Goldberg J."/>
            <person name="Griggs A."/>
            <person name="Gujja S."/>
            <person name="Hansen M."/>
            <person name="Howarth C."/>
            <person name="Imamovic A."/>
            <person name="Ireland A."/>
            <person name="Larimer J."/>
            <person name="McCowan C."/>
            <person name="Murphy C."/>
            <person name="Pearson M."/>
            <person name="Poon T.W."/>
            <person name="Priest M."/>
            <person name="Roberts A."/>
            <person name="Saif S."/>
            <person name="Shea T."/>
            <person name="Sisk P."/>
            <person name="Sykes S."/>
            <person name="Wortman J."/>
            <person name="Nusbaum C."/>
            <person name="Birren B."/>
        </authorList>
    </citation>
    <scope>NUCLEOTIDE SEQUENCE [LARGE SCALE GENOMIC DNA]</scope>
    <source>
        <strain evidence="3 4">CBS 119918</strain>
    </source>
</reference>
<dbReference type="CDD" id="cd11070">
    <property type="entry name" value="CYP56-like"/>
    <property type="match status" value="1"/>
</dbReference>
<sequence>MAWAAILIVVIGLWTASNFYSLVRNYLSARKIGAPMFIIPFNIYNPVWMVAAVPLVVPLEKYIPASWYRGLNLATYGFEFRSKEDMFGEEGNDTVVLVTSGPVEVSVRDPEVSSEILKRLKDFPVTDVVAVILNVFGSNLVSTNGEDWARQRKLIAPNINEKISKLVFGESVSQARQMLSSYMGEVKGVTDETLQGMKTIAINVLGTVGFGISQPWKQGEAQKPEKGFRHTYMEATRTVVENIIEAAVIPAKLLTTPLFAPSWQAIGHAKNEFPIHTKRMLARERELQRTTSETRSNLMSILVKIADGATASVDTEKTGGRVNESEKEKRVLRLSEEEVLGNLFIFTSAGFDTTANTMAYALTLLATYPKWQDWLYEEISTVLLDKDPDNLEYSEVYPKLPRCLALMYETLRLFPPLTHIARQTSKDHDVTITTSKNGNGDTRTHFFPRGTIVYINTVALGLDTRTWGSDAKAFRPSRWLVDASVQPGDSNATILNVKTPARGTFLAWASGPRACPGMKMSQVEFVSVFMTIFGQYRCEPVRIHDDETDAQVEARLEEVLQHSQPKLTLQMMRNKDLKVKWIKK</sequence>
<dbReference type="PRINTS" id="PR00385">
    <property type="entry name" value="P450"/>
</dbReference>
<dbReference type="PRINTS" id="PR00463">
    <property type="entry name" value="EP450I"/>
</dbReference>
<dbReference type="PANTHER" id="PTHR24305:SF166">
    <property type="entry name" value="CYTOCHROME P450 12A4, MITOCHONDRIAL-RELATED"/>
    <property type="match status" value="1"/>
</dbReference>
<keyword evidence="2" id="KW-0479">Metal-binding</keyword>
<dbReference type="Pfam" id="PF00067">
    <property type="entry name" value="p450"/>
    <property type="match status" value="1"/>
</dbReference>
<dbReference type="GO" id="GO:0004497">
    <property type="term" value="F:monooxygenase activity"/>
    <property type="evidence" value="ECO:0007669"/>
    <property type="project" value="InterPro"/>
</dbReference>
<dbReference type="GO" id="GO:0016705">
    <property type="term" value="F:oxidoreductase activity, acting on paired donors, with incorporation or reduction of molecular oxygen"/>
    <property type="evidence" value="ECO:0007669"/>
    <property type="project" value="InterPro"/>
</dbReference>
<gene>
    <name evidence="3" type="ORF">A1O9_12130</name>
</gene>
<dbReference type="Proteomes" id="UP000027920">
    <property type="component" value="Unassembled WGS sequence"/>
</dbReference>
<dbReference type="InterPro" id="IPR002401">
    <property type="entry name" value="Cyt_P450_E_grp-I"/>
</dbReference>
<dbReference type="Gene3D" id="1.10.630.10">
    <property type="entry name" value="Cytochrome P450"/>
    <property type="match status" value="1"/>
</dbReference>
<dbReference type="VEuPathDB" id="FungiDB:A1O9_12130"/>
<name>A0A072NXR5_9EURO</name>
<evidence type="ECO:0008006" key="5">
    <source>
        <dbReference type="Google" id="ProtNLM"/>
    </source>
</evidence>
<feature type="binding site" description="axial binding residue" evidence="2">
    <location>
        <position position="515"/>
    </location>
    <ligand>
        <name>heme</name>
        <dbReference type="ChEBI" id="CHEBI:30413"/>
    </ligand>
    <ligandPart>
        <name>Fe</name>
        <dbReference type="ChEBI" id="CHEBI:18248"/>
    </ligandPart>
</feature>
<evidence type="ECO:0000256" key="1">
    <source>
        <dbReference type="ARBA" id="ARBA00010617"/>
    </source>
</evidence>
<dbReference type="GeneID" id="25287025"/>
<dbReference type="SUPFAM" id="SSF48264">
    <property type="entry name" value="Cytochrome P450"/>
    <property type="match status" value="1"/>
</dbReference>